<dbReference type="PRINTS" id="PR00625">
    <property type="entry name" value="JDOMAIN"/>
</dbReference>
<dbReference type="Pfam" id="PF01556">
    <property type="entry name" value="DnaJ_C"/>
    <property type="match status" value="1"/>
</dbReference>
<evidence type="ECO:0000313" key="9">
    <source>
        <dbReference type="EMBL" id="KIM54355.1"/>
    </source>
</evidence>
<gene>
    <name evidence="9" type="ORF">SCLCIDRAFT_17696</name>
</gene>
<dbReference type="InterPro" id="IPR036410">
    <property type="entry name" value="HSP_DnaJ_Cys-rich_dom_sf"/>
</dbReference>
<dbReference type="GO" id="GO:0006457">
    <property type="term" value="P:protein folding"/>
    <property type="evidence" value="ECO:0007669"/>
    <property type="project" value="InterPro"/>
</dbReference>
<dbReference type="InParanoid" id="A0A0C3D0J4"/>
<evidence type="ECO:0000313" key="10">
    <source>
        <dbReference type="Proteomes" id="UP000053989"/>
    </source>
</evidence>
<keyword evidence="2" id="KW-0677">Repeat</keyword>
<dbReference type="PROSITE" id="PS51188">
    <property type="entry name" value="ZF_CR"/>
    <property type="match status" value="1"/>
</dbReference>
<keyword evidence="4 5" id="KW-0862">Zinc</keyword>
<evidence type="ECO:0008006" key="11">
    <source>
        <dbReference type="Google" id="ProtNLM"/>
    </source>
</evidence>
<dbReference type="Gene3D" id="2.60.260.20">
    <property type="entry name" value="Urease metallochaperone UreE, N-terminal domain"/>
    <property type="match status" value="2"/>
</dbReference>
<evidence type="ECO:0000259" key="7">
    <source>
        <dbReference type="PROSITE" id="PS50076"/>
    </source>
</evidence>
<evidence type="ECO:0000259" key="8">
    <source>
        <dbReference type="PROSITE" id="PS51188"/>
    </source>
</evidence>
<dbReference type="InterPro" id="IPR018253">
    <property type="entry name" value="DnaJ_domain_CS"/>
</dbReference>
<dbReference type="SUPFAM" id="SSF57938">
    <property type="entry name" value="DnaJ/Hsp40 cysteine-rich domain"/>
    <property type="match status" value="1"/>
</dbReference>
<keyword evidence="3 5" id="KW-0863">Zinc-finger</keyword>
<dbReference type="CDD" id="cd06257">
    <property type="entry name" value="DnaJ"/>
    <property type="match status" value="1"/>
</dbReference>
<evidence type="ECO:0000256" key="6">
    <source>
        <dbReference type="SAM" id="MobiDB-lite"/>
    </source>
</evidence>
<feature type="compositionally biased region" description="Basic and acidic residues" evidence="6">
    <location>
        <begin position="462"/>
        <end position="474"/>
    </location>
</feature>
<dbReference type="CDD" id="cd10747">
    <property type="entry name" value="DnaJ_C"/>
    <property type="match status" value="1"/>
</dbReference>
<dbReference type="Gene3D" id="2.10.230.10">
    <property type="entry name" value="Heat shock protein DnaJ, cysteine-rich domain"/>
    <property type="match status" value="1"/>
</dbReference>
<dbReference type="FunCoup" id="A0A0C3D0J4">
    <property type="interactions" value="366"/>
</dbReference>
<dbReference type="GO" id="GO:0009408">
    <property type="term" value="P:response to heat"/>
    <property type="evidence" value="ECO:0007669"/>
    <property type="project" value="InterPro"/>
</dbReference>
<proteinExistence type="inferred from homology"/>
<dbReference type="HAMAP" id="MF_01152">
    <property type="entry name" value="DnaJ"/>
    <property type="match status" value="1"/>
</dbReference>
<dbReference type="InterPro" id="IPR001305">
    <property type="entry name" value="HSP_DnaJ_Cys-rich_dom"/>
</dbReference>
<dbReference type="OrthoDB" id="550424at2759"/>
<keyword evidence="1 5" id="KW-0479">Metal-binding</keyword>
<accession>A0A0C3D0J4</accession>
<dbReference type="PROSITE" id="PS50076">
    <property type="entry name" value="DNAJ_2"/>
    <property type="match status" value="1"/>
</dbReference>
<name>A0A0C3D0J4_9AGAM</name>
<dbReference type="EMBL" id="KN822156">
    <property type="protein sequence ID" value="KIM54355.1"/>
    <property type="molecule type" value="Genomic_DNA"/>
</dbReference>
<dbReference type="HOGENOM" id="CLU_017633_10_0_1"/>
<dbReference type="InterPro" id="IPR001623">
    <property type="entry name" value="DnaJ_domain"/>
</dbReference>
<dbReference type="Proteomes" id="UP000053989">
    <property type="component" value="Unassembled WGS sequence"/>
</dbReference>
<dbReference type="GO" id="GO:0051082">
    <property type="term" value="F:unfolded protein binding"/>
    <property type="evidence" value="ECO:0007669"/>
    <property type="project" value="InterPro"/>
</dbReference>
<dbReference type="SMART" id="SM00271">
    <property type="entry name" value="DnaJ"/>
    <property type="match status" value="1"/>
</dbReference>
<protein>
    <recommendedName>
        <fullName evidence="11">J domain-containing protein</fullName>
    </recommendedName>
</protein>
<dbReference type="InterPro" id="IPR008971">
    <property type="entry name" value="HSP40/DnaJ_pept-bd"/>
</dbReference>
<evidence type="ECO:0000256" key="3">
    <source>
        <dbReference type="ARBA" id="ARBA00022771"/>
    </source>
</evidence>
<dbReference type="FunFam" id="2.60.260.20:FF:000003">
    <property type="entry name" value="DnaJ subfamily A member 2"/>
    <property type="match status" value="1"/>
</dbReference>
<dbReference type="Pfam" id="PF00684">
    <property type="entry name" value="DnaJ_CXXCXGXG"/>
    <property type="match status" value="1"/>
</dbReference>
<dbReference type="InterPro" id="IPR002939">
    <property type="entry name" value="DnaJ_C"/>
</dbReference>
<dbReference type="GO" id="GO:0008270">
    <property type="term" value="F:zinc ion binding"/>
    <property type="evidence" value="ECO:0007669"/>
    <property type="project" value="UniProtKB-KW"/>
</dbReference>
<reference evidence="9 10" key="1">
    <citation type="submission" date="2014-04" db="EMBL/GenBank/DDBJ databases">
        <authorList>
            <consortium name="DOE Joint Genome Institute"/>
            <person name="Kuo A."/>
            <person name="Kohler A."/>
            <person name="Nagy L.G."/>
            <person name="Floudas D."/>
            <person name="Copeland A."/>
            <person name="Barry K.W."/>
            <person name="Cichocki N."/>
            <person name="Veneault-Fourrey C."/>
            <person name="LaButti K."/>
            <person name="Lindquist E.A."/>
            <person name="Lipzen A."/>
            <person name="Lundell T."/>
            <person name="Morin E."/>
            <person name="Murat C."/>
            <person name="Sun H."/>
            <person name="Tunlid A."/>
            <person name="Henrissat B."/>
            <person name="Grigoriev I.V."/>
            <person name="Hibbett D.S."/>
            <person name="Martin F."/>
            <person name="Nordberg H.P."/>
            <person name="Cantor M.N."/>
            <person name="Hua S.X."/>
        </authorList>
    </citation>
    <scope>NUCLEOTIDE SEQUENCE [LARGE SCALE GENOMIC DNA]</scope>
    <source>
        <strain evidence="9 10">Foug A</strain>
    </source>
</reference>
<keyword evidence="10" id="KW-1185">Reference proteome</keyword>
<feature type="compositionally biased region" description="Acidic residues" evidence="6">
    <location>
        <begin position="447"/>
        <end position="461"/>
    </location>
</feature>
<dbReference type="SUPFAM" id="SSF46565">
    <property type="entry name" value="Chaperone J-domain"/>
    <property type="match status" value="1"/>
</dbReference>
<sequence length="474" mass="52207">MQKLTEDGQIDKRNCDLKNLCSSSRRFQTPNVTRAEKRVLEISVPIETELYDLLGVPPSASENEIKKAYRKKAKEHHPNPNDPGAAEKFQEMAAAYEILSDPNSREVYDREGMEGFAGGRGGGMPADAADLFAHLFGGGTFFDLGGGTPSRRKGEDTEIIYDVTLEDLYNGKSVKVNMEKEVICGSCNGSGARGNAKPKECTRCEAKGWIFTQTQIGPSQYGNMRTKCPECDGKGSKLREKDRCKKCKGEKTVNEKTRQEIYIEKGMPDGYRIVLAGAGDQEPGVPPGDVVFKLKTAEHLSFERSGSDLLTNVKITLSEALLGFSRILLTHLDGRGIQVASPSGKVITPGYTIKLSGEGMPTFKNPDHKGDLYVVLEVEMPDSRWLQSIDQDELARLLPPKKANIEPAPEIVDNAPFEEADLADVRARCFPASSDFFDQAFASQFGGDEDDWEDEDDDDYDDHGMGGEPECRPQ</sequence>
<reference evidence="10" key="2">
    <citation type="submission" date="2015-01" db="EMBL/GenBank/DDBJ databases">
        <title>Evolutionary Origins and Diversification of the Mycorrhizal Mutualists.</title>
        <authorList>
            <consortium name="DOE Joint Genome Institute"/>
            <consortium name="Mycorrhizal Genomics Consortium"/>
            <person name="Kohler A."/>
            <person name="Kuo A."/>
            <person name="Nagy L.G."/>
            <person name="Floudas D."/>
            <person name="Copeland A."/>
            <person name="Barry K.W."/>
            <person name="Cichocki N."/>
            <person name="Veneault-Fourrey C."/>
            <person name="LaButti K."/>
            <person name="Lindquist E.A."/>
            <person name="Lipzen A."/>
            <person name="Lundell T."/>
            <person name="Morin E."/>
            <person name="Murat C."/>
            <person name="Riley R."/>
            <person name="Ohm R."/>
            <person name="Sun H."/>
            <person name="Tunlid A."/>
            <person name="Henrissat B."/>
            <person name="Grigoriev I.V."/>
            <person name="Hibbett D.S."/>
            <person name="Martin F."/>
        </authorList>
    </citation>
    <scope>NUCLEOTIDE SEQUENCE [LARGE SCALE GENOMIC DNA]</scope>
    <source>
        <strain evidence="10">Foug A</strain>
    </source>
</reference>
<dbReference type="InterPro" id="IPR044713">
    <property type="entry name" value="DNJA1/2-like"/>
</dbReference>
<dbReference type="PANTHER" id="PTHR43888">
    <property type="entry name" value="DNAJ-LIKE-2, ISOFORM A-RELATED"/>
    <property type="match status" value="1"/>
</dbReference>
<feature type="region of interest" description="Disordered" evidence="6">
    <location>
        <begin position="441"/>
        <end position="474"/>
    </location>
</feature>
<feature type="zinc finger region" description="CR-type" evidence="5">
    <location>
        <begin position="171"/>
        <end position="256"/>
    </location>
</feature>
<dbReference type="GO" id="GO:0030544">
    <property type="term" value="F:Hsp70 protein binding"/>
    <property type="evidence" value="ECO:0007669"/>
    <property type="project" value="InterPro"/>
</dbReference>
<dbReference type="Pfam" id="PF00226">
    <property type="entry name" value="DnaJ"/>
    <property type="match status" value="1"/>
</dbReference>
<evidence type="ECO:0000256" key="5">
    <source>
        <dbReference type="PROSITE-ProRule" id="PRU00546"/>
    </source>
</evidence>
<dbReference type="FunFam" id="2.10.230.10:FF:000001">
    <property type="entry name" value="DnaJ subfamily A member 2"/>
    <property type="match status" value="1"/>
</dbReference>
<dbReference type="GO" id="GO:0005524">
    <property type="term" value="F:ATP binding"/>
    <property type="evidence" value="ECO:0007669"/>
    <property type="project" value="InterPro"/>
</dbReference>
<dbReference type="InterPro" id="IPR012724">
    <property type="entry name" value="DnaJ"/>
</dbReference>
<feature type="domain" description="CR-type" evidence="8">
    <location>
        <begin position="171"/>
        <end position="256"/>
    </location>
</feature>
<dbReference type="PROSITE" id="PS00636">
    <property type="entry name" value="DNAJ_1"/>
    <property type="match status" value="1"/>
</dbReference>
<dbReference type="AlphaFoldDB" id="A0A0C3D0J4"/>
<evidence type="ECO:0000256" key="2">
    <source>
        <dbReference type="ARBA" id="ARBA00022737"/>
    </source>
</evidence>
<evidence type="ECO:0000256" key="4">
    <source>
        <dbReference type="ARBA" id="ARBA00022833"/>
    </source>
</evidence>
<dbReference type="SUPFAM" id="SSF49493">
    <property type="entry name" value="HSP40/DnaJ peptide-binding domain"/>
    <property type="match status" value="2"/>
</dbReference>
<dbReference type="STRING" id="1036808.A0A0C3D0J4"/>
<feature type="domain" description="J" evidence="7">
    <location>
        <begin position="49"/>
        <end position="112"/>
    </location>
</feature>
<dbReference type="Gene3D" id="1.10.287.110">
    <property type="entry name" value="DnaJ domain"/>
    <property type="match status" value="1"/>
</dbReference>
<organism evidence="9 10">
    <name type="scientific">Scleroderma citrinum Foug A</name>
    <dbReference type="NCBI Taxonomy" id="1036808"/>
    <lineage>
        <taxon>Eukaryota</taxon>
        <taxon>Fungi</taxon>
        <taxon>Dikarya</taxon>
        <taxon>Basidiomycota</taxon>
        <taxon>Agaricomycotina</taxon>
        <taxon>Agaricomycetes</taxon>
        <taxon>Agaricomycetidae</taxon>
        <taxon>Boletales</taxon>
        <taxon>Sclerodermatineae</taxon>
        <taxon>Sclerodermataceae</taxon>
        <taxon>Scleroderma</taxon>
    </lineage>
</organism>
<evidence type="ECO:0000256" key="1">
    <source>
        <dbReference type="ARBA" id="ARBA00022723"/>
    </source>
</evidence>
<dbReference type="InterPro" id="IPR036869">
    <property type="entry name" value="J_dom_sf"/>
</dbReference>
<dbReference type="CDD" id="cd10719">
    <property type="entry name" value="DnaJ_zf"/>
    <property type="match status" value="1"/>
</dbReference>